<organism evidence="6 7">
    <name type="scientific">Pseudooceanicola antarcticus</name>
    <dbReference type="NCBI Taxonomy" id="1247613"/>
    <lineage>
        <taxon>Bacteria</taxon>
        <taxon>Pseudomonadati</taxon>
        <taxon>Pseudomonadota</taxon>
        <taxon>Alphaproteobacteria</taxon>
        <taxon>Rhodobacterales</taxon>
        <taxon>Paracoccaceae</taxon>
        <taxon>Pseudooceanicola</taxon>
    </lineage>
</organism>
<accession>A0ABX4MPP6</accession>
<dbReference type="Gene3D" id="3.30.1360.40">
    <property type="match status" value="1"/>
</dbReference>
<dbReference type="Gene3D" id="2.40.100.10">
    <property type="entry name" value="Cyclophilin-like"/>
    <property type="match status" value="1"/>
</dbReference>
<keyword evidence="2 6" id="KW-0378">Hydrolase</keyword>
<proteinExistence type="predicted"/>
<keyword evidence="7" id="KW-1185">Reference proteome</keyword>
<name>A0ABX4MPP6_9RHOB</name>
<evidence type="ECO:0000313" key="6">
    <source>
        <dbReference type="EMBL" id="PJE28652.1"/>
    </source>
</evidence>
<feature type="domain" description="Carboxyltransferase" evidence="5">
    <location>
        <begin position="26"/>
        <end position="231"/>
    </location>
</feature>
<protein>
    <submittedName>
        <fullName evidence="6">Allophanate hydrolase</fullName>
    </submittedName>
</protein>
<dbReference type="PANTHER" id="PTHR34698:SF2">
    <property type="entry name" value="5-OXOPROLINASE SUBUNIT B"/>
    <property type="match status" value="1"/>
</dbReference>
<dbReference type="Proteomes" id="UP000231702">
    <property type="component" value="Unassembled WGS sequence"/>
</dbReference>
<evidence type="ECO:0000256" key="2">
    <source>
        <dbReference type="ARBA" id="ARBA00022801"/>
    </source>
</evidence>
<dbReference type="InterPro" id="IPR003833">
    <property type="entry name" value="CT_C_D"/>
</dbReference>
<feature type="region of interest" description="Disordered" evidence="4">
    <location>
        <begin position="1"/>
        <end position="22"/>
    </location>
</feature>
<dbReference type="SMART" id="SM00796">
    <property type="entry name" value="AHS1"/>
    <property type="match status" value="1"/>
</dbReference>
<gene>
    <name evidence="6" type="ORF">CVM39_09230</name>
</gene>
<dbReference type="EMBL" id="PGTD01000016">
    <property type="protein sequence ID" value="PJE28652.1"/>
    <property type="molecule type" value="Genomic_DNA"/>
</dbReference>
<evidence type="ECO:0000256" key="4">
    <source>
        <dbReference type="SAM" id="MobiDB-lite"/>
    </source>
</evidence>
<dbReference type="RefSeq" id="WP_143516871.1">
    <property type="nucleotide sequence ID" value="NZ_OBEA01000002.1"/>
</dbReference>
<dbReference type="Pfam" id="PF02682">
    <property type="entry name" value="CT_C_D"/>
    <property type="match status" value="1"/>
</dbReference>
<evidence type="ECO:0000256" key="1">
    <source>
        <dbReference type="ARBA" id="ARBA00022741"/>
    </source>
</evidence>
<dbReference type="SUPFAM" id="SSF160467">
    <property type="entry name" value="PH0987 N-terminal domain-like"/>
    <property type="match status" value="1"/>
</dbReference>
<evidence type="ECO:0000313" key="7">
    <source>
        <dbReference type="Proteomes" id="UP000231702"/>
    </source>
</evidence>
<dbReference type="InterPro" id="IPR010016">
    <property type="entry name" value="PxpB"/>
</dbReference>
<keyword evidence="1" id="KW-0547">Nucleotide-binding</keyword>
<dbReference type="GO" id="GO:0016787">
    <property type="term" value="F:hydrolase activity"/>
    <property type="evidence" value="ECO:0007669"/>
    <property type="project" value="UniProtKB-KW"/>
</dbReference>
<reference evidence="6 7" key="1">
    <citation type="journal article" date="2018" name="Int. J. Syst. Evol. Microbiol.">
        <title>Pseudooceanicola lipolyticus sp. nov., a marine alphaproteobacterium, reclassification of Oceanicola flagellatus as Pseudooceanicola flagellatus comb. nov. and emended description of the genus Pseudooceanicola.</title>
        <authorList>
            <person name="Huang M.-M."/>
            <person name="Guo L.-L."/>
            <person name="Wu Y.-H."/>
            <person name="Lai Q.-L."/>
            <person name="Shao Z.-Z."/>
            <person name="Wang C.-S."/>
            <person name="Wu M."/>
            <person name="Xu X.-W."/>
        </authorList>
    </citation>
    <scope>NUCLEOTIDE SEQUENCE [LARGE SCALE GENOMIC DNA]</scope>
    <source>
        <strain evidence="6 7">Ar-45</strain>
    </source>
</reference>
<evidence type="ECO:0000259" key="5">
    <source>
        <dbReference type="SMART" id="SM00796"/>
    </source>
</evidence>
<dbReference type="InterPro" id="IPR029000">
    <property type="entry name" value="Cyclophilin-like_dom_sf"/>
</dbReference>
<keyword evidence="3" id="KW-0067">ATP-binding</keyword>
<evidence type="ECO:0000256" key="3">
    <source>
        <dbReference type="ARBA" id="ARBA00022840"/>
    </source>
</evidence>
<sequence length="264" mass="28524">MSRGTRIWTSRPREARKKMSKKEAAPALYPLGMDGFLARFASRFSLEANRAAQAFATEAREIEGVEEAVPALASVQLRFDSTGETAPARRAKLEAALTDLLASRDWLSLPERAPARRWTLPVSFDGSDAPGLAEAAAETGLTEAEAVRSILEAAPRVLAIGFAPGQPYIGLLPEPWNFPRRTSLRDVPPGALVAAIRQLVLFANASPTGWLQIGRCAFRPFQPGAPDPMPLRQGDEIRLSRVSADELSALEAQPMGGARLEVLS</sequence>
<comment type="caution">
    <text evidence="6">The sequence shown here is derived from an EMBL/GenBank/DDBJ whole genome shotgun (WGS) entry which is preliminary data.</text>
</comment>
<dbReference type="PANTHER" id="PTHR34698">
    <property type="entry name" value="5-OXOPROLINASE SUBUNIT B"/>
    <property type="match status" value="1"/>
</dbReference>
<dbReference type="SUPFAM" id="SSF50891">
    <property type="entry name" value="Cyclophilin-like"/>
    <property type="match status" value="1"/>
</dbReference>